<feature type="compositionally biased region" description="Pro residues" evidence="4">
    <location>
        <begin position="600"/>
        <end position="618"/>
    </location>
</feature>
<dbReference type="SUPFAM" id="SSF57903">
    <property type="entry name" value="FYVE/PHD zinc finger"/>
    <property type="match status" value="1"/>
</dbReference>
<gene>
    <name evidence="5" type="ORF">K491DRAFT_215572</name>
</gene>
<dbReference type="Gene3D" id="3.30.40.10">
    <property type="entry name" value="Zinc/RING finger domain, C3HC4 (zinc finger)"/>
    <property type="match status" value="1"/>
</dbReference>
<dbReference type="AlphaFoldDB" id="A0A6A6TGI0"/>
<feature type="compositionally biased region" description="Acidic residues" evidence="4">
    <location>
        <begin position="937"/>
        <end position="946"/>
    </location>
</feature>
<evidence type="ECO:0008006" key="7">
    <source>
        <dbReference type="Google" id="ProtNLM"/>
    </source>
</evidence>
<keyword evidence="6" id="KW-1185">Reference proteome</keyword>
<name>A0A6A6TGI0_9PLEO</name>
<evidence type="ECO:0000256" key="1">
    <source>
        <dbReference type="ARBA" id="ARBA00022723"/>
    </source>
</evidence>
<dbReference type="PROSITE" id="PS01359">
    <property type="entry name" value="ZF_PHD_1"/>
    <property type="match status" value="1"/>
</dbReference>
<feature type="region of interest" description="Disordered" evidence="4">
    <location>
        <begin position="321"/>
        <end position="350"/>
    </location>
</feature>
<feature type="compositionally biased region" description="Basic residues" evidence="4">
    <location>
        <begin position="518"/>
        <end position="529"/>
    </location>
</feature>
<evidence type="ECO:0000256" key="4">
    <source>
        <dbReference type="SAM" id="MobiDB-lite"/>
    </source>
</evidence>
<feature type="region of interest" description="Disordered" evidence="4">
    <location>
        <begin position="505"/>
        <end position="532"/>
    </location>
</feature>
<dbReference type="InterPro" id="IPR011011">
    <property type="entry name" value="Znf_FYVE_PHD"/>
</dbReference>
<dbReference type="InterPro" id="IPR013083">
    <property type="entry name" value="Znf_RING/FYVE/PHD"/>
</dbReference>
<feature type="compositionally biased region" description="Polar residues" evidence="4">
    <location>
        <begin position="121"/>
        <end position="131"/>
    </location>
</feature>
<reference evidence="5" key="1">
    <citation type="journal article" date="2020" name="Stud. Mycol.">
        <title>101 Dothideomycetes genomes: a test case for predicting lifestyles and emergence of pathogens.</title>
        <authorList>
            <person name="Haridas S."/>
            <person name="Albert R."/>
            <person name="Binder M."/>
            <person name="Bloem J."/>
            <person name="Labutti K."/>
            <person name="Salamov A."/>
            <person name="Andreopoulos B."/>
            <person name="Baker S."/>
            <person name="Barry K."/>
            <person name="Bills G."/>
            <person name="Bluhm B."/>
            <person name="Cannon C."/>
            <person name="Castanera R."/>
            <person name="Culley D."/>
            <person name="Daum C."/>
            <person name="Ezra D."/>
            <person name="Gonzalez J."/>
            <person name="Henrissat B."/>
            <person name="Kuo A."/>
            <person name="Liang C."/>
            <person name="Lipzen A."/>
            <person name="Lutzoni F."/>
            <person name="Magnuson J."/>
            <person name="Mondo S."/>
            <person name="Nolan M."/>
            <person name="Ohm R."/>
            <person name="Pangilinan J."/>
            <person name="Park H.-J."/>
            <person name="Ramirez L."/>
            <person name="Alfaro M."/>
            <person name="Sun H."/>
            <person name="Tritt A."/>
            <person name="Yoshinaga Y."/>
            <person name="Zwiers L.-H."/>
            <person name="Turgeon B."/>
            <person name="Goodwin S."/>
            <person name="Spatafora J."/>
            <person name="Crous P."/>
            <person name="Grigoriev I."/>
        </authorList>
    </citation>
    <scope>NUCLEOTIDE SEQUENCE</scope>
    <source>
        <strain evidence="5">CBS 122681</strain>
    </source>
</reference>
<feature type="compositionally biased region" description="Polar residues" evidence="4">
    <location>
        <begin position="397"/>
        <end position="414"/>
    </location>
</feature>
<keyword evidence="1" id="KW-0479">Metal-binding</keyword>
<feature type="region of interest" description="Disordered" evidence="4">
    <location>
        <begin position="363"/>
        <end position="420"/>
    </location>
</feature>
<keyword evidence="2" id="KW-0863">Zinc-finger</keyword>
<accession>A0A6A6TGI0</accession>
<evidence type="ECO:0000313" key="6">
    <source>
        <dbReference type="Proteomes" id="UP000799324"/>
    </source>
</evidence>
<feature type="region of interest" description="Disordered" evidence="4">
    <location>
        <begin position="570"/>
        <end position="623"/>
    </location>
</feature>
<dbReference type="InterPro" id="IPR019786">
    <property type="entry name" value="Zinc_finger_PHD-type_CS"/>
</dbReference>
<feature type="compositionally biased region" description="Basic and acidic residues" evidence="4">
    <location>
        <begin position="108"/>
        <end position="118"/>
    </location>
</feature>
<protein>
    <recommendedName>
        <fullName evidence="7">Zinc finger PHD-type domain-containing protein</fullName>
    </recommendedName>
</protein>
<proteinExistence type="predicted"/>
<evidence type="ECO:0000256" key="3">
    <source>
        <dbReference type="ARBA" id="ARBA00022833"/>
    </source>
</evidence>
<evidence type="ECO:0000313" key="5">
    <source>
        <dbReference type="EMBL" id="KAF2659085.1"/>
    </source>
</evidence>
<dbReference type="GO" id="GO:0008270">
    <property type="term" value="F:zinc ion binding"/>
    <property type="evidence" value="ECO:0007669"/>
    <property type="project" value="UniProtKB-KW"/>
</dbReference>
<dbReference type="Proteomes" id="UP000799324">
    <property type="component" value="Unassembled WGS sequence"/>
</dbReference>
<evidence type="ECO:0000256" key="2">
    <source>
        <dbReference type="ARBA" id="ARBA00022771"/>
    </source>
</evidence>
<keyword evidence="3" id="KW-0862">Zinc</keyword>
<dbReference type="EMBL" id="MU004309">
    <property type="protein sequence ID" value="KAF2659085.1"/>
    <property type="molecule type" value="Genomic_DNA"/>
</dbReference>
<dbReference type="OrthoDB" id="3642840at2759"/>
<organism evidence="5 6">
    <name type="scientific">Lophiostoma macrostomum CBS 122681</name>
    <dbReference type="NCBI Taxonomy" id="1314788"/>
    <lineage>
        <taxon>Eukaryota</taxon>
        <taxon>Fungi</taxon>
        <taxon>Dikarya</taxon>
        <taxon>Ascomycota</taxon>
        <taxon>Pezizomycotina</taxon>
        <taxon>Dothideomycetes</taxon>
        <taxon>Pleosporomycetidae</taxon>
        <taxon>Pleosporales</taxon>
        <taxon>Lophiostomataceae</taxon>
        <taxon>Lophiostoma</taxon>
    </lineage>
</organism>
<feature type="region of interest" description="Disordered" evidence="4">
    <location>
        <begin position="106"/>
        <end position="132"/>
    </location>
</feature>
<feature type="region of interest" description="Disordered" evidence="4">
    <location>
        <begin position="925"/>
        <end position="951"/>
    </location>
</feature>
<sequence>MTKDVLFRWEDSPSLKHHCGFCERPLSHPGAKSSCIGIHAEPCHRFHQALFMRNRGHCCAACIGADEAHHKRHTRMAEILREMYELRGEDPFIGGDNDAFVNAQAWRPGDRNGCHSPDENLGSSPDGSNADVSLLKKKERKDFKKLEKAKNRPKVVTLEEIEYLDSVLHPKEDIKSTNGGSEPANLEEVDEIERNLRYNAKEYNTGVKRTLLQSSTSVRNAEVDFEVEMARILCTLRVRDGFRTTGGNHSLKGKSLATFNKLGKSLEEKITEDLILVKKDELETRMRRASFLRYINRSSFDIIQNRYSILDWKTGERIISSPEEDKLSEPSLPEDEDDSVKENMPLPEERTADVRHISIDHRRLDSDGHTGGESLVATSSTPKTPARVASLPPTLRITPSSNSKGPVRTVSNSMGLPPRTPPTVDRTLKVMQNPSAPYQFQAPPRRSLQPLQDKHPNTPASFQGQYPAMGMHAFPSLQTTKRERAISPPAVDVPIPNPWKPKKAVVKLQEGHAPVSQKKPKKNRDKTRKAAQYAKATELTLAPIGEAVQQEPYKDQVTAEQPEAFRAGAADGKELPGPIQANEEPATASTYPPHTITLLPNPPPPASPQSPSPRPPLPISTDRKTDDWKLYTRHFILEGLTDPFTDPAYCAHRCAHRGSTITDCPFHHPCPSYNPMSDRVFLVYPSPDRILHTGPFNRLRAEKLLNMFNASADDIVKGRLMLVDDDIYDWITRKPSVGAGVDADVDREWGMHRDRDRDGDRDVQLPARIKREMMDFTMGLKEGSGLKQESRYNTMSITNGSRAVSKQPSEQHLASMTATFEPLGSRFVCYCADVWKQGEVYVECRHGQCKWKLFHRKCVRATWIEGVRNWYCWECEGRMERQADRLVAWLNGEVEMDDVGQTDDTVADDSVHPHDAVDAVADDATDYEQDEAKNEDQDPTSELETEEEKKEEYFPRKLEALRESRTMAVEQALKKHINERVGALRGQGRTDPEIRATMRVMVEQWARKEGLNLGGLLTVVGGE</sequence>